<evidence type="ECO:0000313" key="7">
    <source>
        <dbReference type="Proteomes" id="UP001142462"/>
    </source>
</evidence>
<keyword evidence="2 4" id="KW-0560">Oxidoreductase</keyword>
<proteinExistence type="inferred from homology"/>
<dbReference type="PANTHER" id="PTHR43353:SF5">
    <property type="entry name" value="SUCCINATE-SEMIALDEHYDE DEHYDROGENASE, MITOCHONDRIAL"/>
    <property type="match status" value="1"/>
</dbReference>
<reference evidence="6" key="2">
    <citation type="submission" date="2023-01" db="EMBL/GenBank/DDBJ databases">
        <authorList>
            <person name="Sun Q."/>
            <person name="Evtushenko L."/>
        </authorList>
    </citation>
    <scope>NUCLEOTIDE SEQUENCE</scope>
    <source>
        <strain evidence="6">VKM Ac-1020</strain>
    </source>
</reference>
<dbReference type="FunFam" id="3.40.605.10:FF:000026">
    <property type="entry name" value="Aldehyde dehydrogenase, putative"/>
    <property type="match status" value="1"/>
</dbReference>
<dbReference type="FunFam" id="3.40.309.10:FF:000004">
    <property type="entry name" value="Succinate-semialdehyde dehydrogenase I"/>
    <property type="match status" value="1"/>
</dbReference>
<dbReference type="GO" id="GO:0004777">
    <property type="term" value="F:succinate-semialdehyde dehydrogenase (NAD+) activity"/>
    <property type="evidence" value="ECO:0007669"/>
    <property type="project" value="TreeGrafter"/>
</dbReference>
<dbReference type="PROSITE" id="PS00687">
    <property type="entry name" value="ALDEHYDE_DEHYDR_GLU"/>
    <property type="match status" value="1"/>
</dbReference>
<evidence type="ECO:0000256" key="4">
    <source>
        <dbReference type="RuleBase" id="RU003345"/>
    </source>
</evidence>
<dbReference type="FunFam" id="3.40.605.10:FF:000007">
    <property type="entry name" value="NAD/NADP-dependent betaine aldehyde dehydrogenase"/>
    <property type="match status" value="1"/>
</dbReference>
<comment type="caution">
    <text evidence="6">The sequence shown here is derived from an EMBL/GenBank/DDBJ whole genome shotgun (WGS) entry which is preliminary data.</text>
</comment>
<name>A0A9W6H4D9_9MICO</name>
<dbReference type="InterPro" id="IPR050740">
    <property type="entry name" value="Aldehyde_DH_Superfamily"/>
</dbReference>
<dbReference type="SUPFAM" id="SSF53720">
    <property type="entry name" value="ALDH-like"/>
    <property type="match status" value="1"/>
</dbReference>
<accession>A0A9W6H4D9</accession>
<dbReference type="RefSeq" id="WP_271173663.1">
    <property type="nucleotide sequence ID" value="NZ_BSEJ01000009.1"/>
</dbReference>
<dbReference type="PANTHER" id="PTHR43353">
    <property type="entry name" value="SUCCINATE-SEMIALDEHYDE DEHYDROGENASE, MITOCHONDRIAL"/>
    <property type="match status" value="1"/>
</dbReference>
<dbReference type="Pfam" id="PF00171">
    <property type="entry name" value="Aldedh"/>
    <property type="match status" value="1"/>
</dbReference>
<dbReference type="InterPro" id="IPR016161">
    <property type="entry name" value="Ald_DH/histidinol_DH"/>
</dbReference>
<evidence type="ECO:0000259" key="5">
    <source>
        <dbReference type="Pfam" id="PF00171"/>
    </source>
</evidence>
<evidence type="ECO:0000256" key="2">
    <source>
        <dbReference type="ARBA" id="ARBA00023002"/>
    </source>
</evidence>
<dbReference type="Proteomes" id="UP001142462">
    <property type="component" value="Unassembled WGS sequence"/>
</dbReference>
<evidence type="ECO:0000256" key="1">
    <source>
        <dbReference type="ARBA" id="ARBA00009986"/>
    </source>
</evidence>
<sequence>MTNDRESALLASVPTRLFIGGEWVDAPEGATFDVHDPSTNEVIARVADATAEDGTRALDAAVAAQDAWAATAPRTRSDILRRAWELVQERKEDIALLMTLEMGKPLAEARGEVVYGGEFLRWFSEEAVRITGRYGLNPEGTGRMVVSQRPVGPSFFITPWNFPFAMATRKIAPALAAGCTVVIKPPQLTPLTTLFFTQLLVEAGVPAGVVNVVTSASSRRVSAPIISDPRLRKLSFTGSTEVGRQLIAQAAEGVLRVSMELGGNAPFVVFEDADLDKAVEGALAAKFRNIGQACTAANRFIVHESIADAFAAKVTERVQAMRIGRGTEDGVAIGPLIDADAVAKADELVTDATDRGATVLTGGEKLDGPGTFYAPTVLTGVTAGSAILREEIFGPVLAIATFADEDEAVRLANDTEYGLVSYVYTQDLARGHRMIDRLETGMMGLNAGVVSNAAAPFGGVKQSGVGREGGLEGIHEYLSTKYTLIPND</sequence>
<feature type="domain" description="Aldehyde dehydrogenase" evidence="5">
    <location>
        <begin position="23"/>
        <end position="482"/>
    </location>
</feature>
<comment type="similarity">
    <text evidence="1 4">Belongs to the aldehyde dehydrogenase family.</text>
</comment>
<dbReference type="InterPro" id="IPR016163">
    <property type="entry name" value="Ald_DH_C"/>
</dbReference>
<evidence type="ECO:0000313" key="6">
    <source>
        <dbReference type="EMBL" id="GLJ61955.1"/>
    </source>
</evidence>
<evidence type="ECO:0000256" key="3">
    <source>
        <dbReference type="PROSITE-ProRule" id="PRU10007"/>
    </source>
</evidence>
<dbReference type="AlphaFoldDB" id="A0A9W6H4D9"/>
<dbReference type="EMBL" id="BSEJ01000009">
    <property type="protein sequence ID" value="GLJ61955.1"/>
    <property type="molecule type" value="Genomic_DNA"/>
</dbReference>
<reference evidence="6" key="1">
    <citation type="journal article" date="2014" name="Int. J. Syst. Evol. Microbiol.">
        <title>Complete genome sequence of Corynebacterium casei LMG S-19264T (=DSM 44701T), isolated from a smear-ripened cheese.</title>
        <authorList>
            <consortium name="US DOE Joint Genome Institute (JGI-PGF)"/>
            <person name="Walter F."/>
            <person name="Albersmeier A."/>
            <person name="Kalinowski J."/>
            <person name="Ruckert C."/>
        </authorList>
    </citation>
    <scope>NUCLEOTIDE SEQUENCE</scope>
    <source>
        <strain evidence="6">VKM Ac-1020</strain>
    </source>
</reference>
<dbReference type="CDD" id="cd07103">
    <property type="entry name" value="ALDH_F5_SSADH_GabD"/>
    <property type="match status" value="1"/>
</dbReference>
<dbReference type="GO" id="GO:0009450">
    <property type="term" value="P:gamma-aminobutyric acid catabolic process"/>
    <property type="evidence" value="ECO:0007669"/>
    <property type="project" value="TreeGrafter"/>
</dbReference>
<dbReference type="Gene3D" id="3.40.605.10">
    <property type="entry name" value="Aldehyde Dehydrogenase, Chain A, domain 1"/>
    <property type="match status" value="1"/>
</dbReference>
<organism evidence="6 7">
    <name type="scientific">Microbacterium barkeri</name>
    <dbReference type="NCBI Taxonomy" id="33917"/>
    <lineage>
        <taxon>Bacteria</taxon>
        <taxon>Bacillati</taxon>
        <taxon>Actinomycetota</taxon>
        <taxon>Actinomycetes</taxon>
        <taxon>Micrococcales</taxon>
        <taxon>Microbacteriaceae</taxon>
        <taxon>Microbacterium</taxon>
    </lineage>
</organism>
<keyword evidence="7" id="KW-1185">Reference proteome</keyword>
<dbReference type="Gene3D" id="3.40.309.10">
    <property type="entry name" value="Aldehyde Dehydrogenase, Chain A, domain 2"/>
    <property type="match status" value="1"/>
</dbReference>
<dbReference type="InterPro" id="IPR015590">
    <property type="entry name" value="Aldehyde_DH_dom"/>
</dbReference>
<gene>
    <name evidence="6" type="ORF">GCM10017576_20850</name>
</gene>
<feature type="active site" evidence="3">
    <location>
        <position position="260"/>
    </location>
</feature>
<protein>
    <submittedName>
        <fullName evidence="6">NAD-dependent succinate-semialdehyde dehydrogenase</fullName>
    </submittedName>
</protein>
<dbReference type="InterPro" id="IPR016162">
    <property type="entry name" value="Ald_DH_N"/>
</dbReference>
<dbReference type="InterPro" id="IPR029510">
    <property type="entry name" value="Ald_DH_CS_GLU"/>
</dbReference>